<dbReference type="InterPro" id="IPR011044">
    <property type="entry name" value="Quino_amine_DH_bsu"/>
</dbReference>
<dbReference type="KEGG" id="gfl:GRFL_2967"/>
<dbReference type="AlphaFoldDB" id="A0A1L7I7V8"/>
<evidence type="ECO:0000313" key="2">
    <source>
        <dbReference type="Proteomes" id="UP000186230"/>
    </source>
</evidence>
<protein>
    <submittedName>
        <fullName evidence="1">Putative surface layer protein</fullName>
    </submittedName>
</protein>
<proteinExistence type="predicted"/>
<keyword evidence="2" id="KW-1185">Reference proteome</keyword>
<dbReference type="Proteomes" id="UP000186230">
    <property type="component" value="Chromosome"/>
</dbReference>
<organism evidence="1 2">
    <name type="scientific">Christiangramia flava JLT2011</name>
    <dbReference type="NCBI Taxonomy" id="1229726"/>
    <lineage>
        <taxon>Bacteria</taxon>
        <taxon>Pseudomonadati</taxon>
        <taxon>Bacteroidota</taxon>
        <taxon>Flavobacteriia</taxon>
        <taxon>Flavobacteriales</taxon>
        <taxon>Flavobacteriaceae</taxon>
        <taxon>Christiangramia</taxon>
    </lineage>
</organism>
<name>A0A1L7I7V8_9FLAO</name>
<reference evidence="1 2" key="1">
    <citation type="submission" date="2016-07" db="EMBL/GenBank/DDBJ databases">
        <title>Multi-omics approach to identify versatile polysaccharide utilization systems of a marine flavobacterium Gramella flava.</title>
        <authorList>
            <person name="Tang K."/>
        </authorList>
    </citation>
    <scope>NUCLEOTIDE SEQUENCE [LARGE SCALE GENOMIC DNA]</scope>
    <source>
        <strain evidence="1 2">JLT2011</strain>
    </source>
</reference>
<dbReference type="Gene3D" id="2.130.10.10">
    <property type="entry name" value="YVTN repeat-like/Quinoprotein amine dehydrogenase"/>
    <property type="match status" value="1"/>
</dbReference>
<dbReference type="Pfam" id="PF16819">
    <property type="entry name" value="DUF5074"/>
    <property type="match status" value="1"/>
</dbReference>
<dbReference type="OrthoDB" id="9773938at2"/>
<evidence type="ECO:0000313" key="1">
    <source>
        <dbReference type="EMBL" id="APU69691.1"/>
    </source>
</evidence>
<dbReference type="PROSITE" id="PS51257">
    <property type="entry name" value="PROKAR_LIPOPROTEIN"/>
    <property type="match status" value="1"/>
</dbReference>
<dbReference type="PANTHER" id="PTHR47197">
    <property type="entry name" value="PROTEIN NIRF"/>
    <property type="match status" value="1"/>
</dbReference>
<dbReference type="InterPro" id="IPR031815">
    <property type="entry name" value="DUF5074"/>
</dbReference>
<dbReference type="EMBL" id="CP016359">
    <property type="protein sequence ID" value="APU69691.1"/>
    <property type="molecule type" value="Genomic_DNA"/>
</dbReference>
<dbReference type="InterPro" id="IPR051200">
    <property type="entry name" value="Host-pathogen_enzymatic-act"/>
</dbReference>
<sequence length="352" mass="37708">MKKKFLFFATLSLLFFSCSEDDSPTTPEPEAAFASGIFVLNEGNFGSSNATVSFINADGNVERSVFSAVNGTDLGDTAQSIAFYEDLAFIILNVSNKIEVVDRYTFEQVASIGTDLQNPRYAAIANGKLYVTNWGDGMDSEDDFVAVFELADFTLAEKIAVAEGPENIRAINDKLYVAHQGGFSFNNLLSIIDSEDNTVEKTLEVGDVPNSMVVANGDLYVLSGGKPSYASEETASSIAEISLDSDEVSDSWNFELSAGHAGNLSVVGGNLLYIINSDVFEWSGSGALPGSSSFSLTEPASIYGFDVTDDAIFVSSPTADFTGDGTVYKYDLSGQLLDTYSVEINPNGVYFN</sequence>
<dbReference type="STRING" id="1229726.GRFL_2967"/>
<accession>A0A1L7I7V8</accession>
<gene>
    <name evidence="1" type="ORF">GRFL_2967</name>
</gene>
<dbReference type="RefSeq" id="WP_083645323.1">
    <property type="nucleotide sequence ID" value="NZ_AMRU01000005.1"/>
</dbReference>
<dbReference type="SUPFAM" id="SSF50969">
    <property type="entry name" value="YVTN repeat-like/Quinoprotein amine dehydrogenase"/>
    <property type="match status" value="1"/>
</dbReference>
<dbReference type="InterPro" id="IPR015943">
    <property type="entry name" value="WD40/YVTN_repeat-like_dom_sf"/>
</dbReference>
<dbReference type="PANTHER" id="PTHR47197:SF3">
    <property type="entry name" value="DIHYDRO-HEME D1 DEHYDROGENASE"/>
    <property type="match status" value="1"/>
</dbReference>